<dbReference type="EMBL" id="BPLQ01012881">
    <property type="protein sequence ID" value="GIY68557.1"/>
    <property type="molecule type" value="Genomic_DNA"/>
</dbReference>
<accession>A0AAV4VE21</accession>
<name>A0AAV4VE21_9ARAC</name>
<comment type="caution">
    <text evidence="1">The sequence shown here is derived from an EMBL/GenBank/DDBJ whole genome shotgun (WGS) entry which is preliminary data.</text>
</comment>
<dbReference type="AlphaFoldDB" id="A0AAV4VE21"/>
<reference evidence="1 2" key="1">
    <citation type="submission" date="2021-06" db="EMBL/GenBank/DDBJ databases">
        <title>Caerostris darwini draft genome.</title>
        <authorList>
            <person name="Kono N."/>
            <person name="Arakawa K."/>
        </authorList>
    </citation>
    <scope>NUCLEOTIDE SEQUENCE [LARGE SCALE GENOMIC DNA]</scope>
</reference>
<dbReference type="Proteomes" id="UP001054837">
    <property type="component" value="Unassembled WGS sequence"/>
</dbReference>
<organism evidence="1 2">
    <name type="scientific">Caerostris darwini</name>
    <dbReference type="NCBI Taxonomy" id="1538125"/>
    <lineage>
        <taxon>Eukaryota</taxon>
        <taxon>Metazoa</taxon>
        <taxon>Ecdysozoa</taxon>
        <taxon>Arthropoda</taxon>
        <taxon>Chelicerata</taxon>
        <taxon>Arachnida</taxon>
        <taxon>Araneae</taxon>
        <taxon>Araneomorphae</taxon>
        <taxon>Entelegynae</taxon>
        <taxon>Araneoidea</taxon>
        <taxon>Araneidae</taxon>
        <taxon>Caerostris</taxon>
    </lineage>
</organism>
<keyword evidence="2" id="KW-1185">Reference proteome</keyword>
<proteinExistence type="predicted"/>
<evidence type="ECO:0000313" key="1">
    <source>
        <dbReference type="EMBL" id="GIY68557.1"/>
    </source>
</evidence>
<sequence length="259" mass="30024">MLTLPLEADDTQPPEILSATLKYHYTVRHEKGLGEADRSPTRQTAGLKQELLELDLTLDQKRWRPPRISVGEEWSMLRGSTTPFGQVHQERLSEEEQCARISTVTKKKDLAQNLYDAYAAALTGYSPDDDDLKVLKKHHDDLQLAMREVSKLQLCRLPSCKKHKIRNFKSQIKRNAAHRNNHEHDNDGFTIFSKKLIAKVTYAKNPQHLVETKNSFDKLKPHHNQMDHSFPFEYTNGHFDIAVFKRTTHSHQRFSAPRH</sequence>
<evidence type="ECO:0000313" key="2">
    <source>
        <dbReference type="Proteomes" id="UP001054837"/>
    </source>
</evidence>
<protein>
    <submittedName>
        <fullName evidence="1">Uncharacterized protein</fullName>
    </submittedName>
</protein>
<gene>
    <name evidence="1" type="ORF">CDAR_373921</name>
</gene>